<evidence type="ECO:0000259" key="2">
    <source>
        <dbReference type="PROSITE" id="PS51175"/>
    </source>
</evidence>
<dbReference type="Pfam" id="PF16990">
    <property type="entry name" value="CBM_35"/>
    <property type="match status" value="1"/>
</dbReference>
<evidence type="ECO:0000313" key="4">
    <source>
        <dbReference type="Proteomes" id="UP001339911"/>
    </source>
</evidence>
<feature type="signal peptide" evidence="1">
    <location>
        <begin position="1"/>
        <end position="24"/>
    </location>
</feature>
<dbReference type="CDD" id="cd04083">
    <property type="entry name" value="CBM35_Lmo2446-like"/>
    <property type="match status" value="1"/>
</dbReference>
<dbReference type="EMBL" id="JAZGQL010000026">
    <property type="protein sequence ID" value="MEE6310438.1"/>
    <property type="molecule type" value="Genomic_DNA"/>
</dbReference>
<name>A0ABU7SKH7_9ACTN</name>
<dbReference type="Gene3D" id="2.60.120.260">
    <property type="entry name" value="Galactose-binding domain-like"/>
    <property type="match status" value="2"/>
</dbReference>
<dbReference type="SUPFAM" id="SSF51445">
    <property type="entry name" value="(Trans)glycosidases"/>
    <property type="match status" value="1"/>
</dbReference>
<feature type="domain" description="CBM6" evidence="2">
    <location>
        <begin position="576"/>
        <end position="713"/>
    </location>
</feature>
<dbReference type="InterPro" id="IPR017853">
    <property type="entry name" value="GH"/>
</dbReference>
<dbReference type="SUPFAM" id="SSF49785">
    <property type="entry name" value="Galactose-binding domain-like"/>
    <property type="match status" value="2"/>
</dbReference>
<proteinExistence type="predicted"/>
<keyword evidence="4" id="KW-1185">Reference proteome</keyword>
<dbReference type="InterPro" id="IPR008979">
    <property type="entry name" value="Galactose-bd-like_sf"/>
</dbReference>
<feature type="chain" id="PRO_5046119804" evidence="1">
    <location>
        <begin position="25"/>
        <end position="717"/>
    </location>
</feature>
<gene>
    <name evidence="3" type="ORF">V1634_26715</name>
</gene>
<protein>
    <submittedName>
        <fullName evidence="3">Carbohydrate-binding protein</fullName>
    </submittedName>
</protein>
<comment type="caution">
    <text evidence="3">The sequence shown here is derived from an EMBL/GenBank/DDBJ whole genome shotgun (WGS) entry which is preliminary data.</text>
</comment>
<evidence type="ECO:0000313" key="3">
    <source>
        <dbReference type="EMBL" id="MEE6310438.1"/>
    </source>
</evidence>
<evidence type="ECO:0000256" key="1">
    <source>
        <dbReference type="SAM" id="SignalP"/>
    </source>
</evidence>
<reference evidence="3 4" key="1">
    <citation type="submission" date="2024-01" db="EMBL/GenBank/DDBJ databases">
        <title>Genome insights into Plantactinospora veratri sp. nov.</title>
        <authorList>
            <person name="Wang L."/>
        </authorList>
    </citation>
    <scope>NUCLEOTIDE SEQUENCE [LARGE SCALE GENOMIC DNA]</scope>
    <source>
        <strain evidence="3 4">NEAU-FHS4</strain>
    </source>
</reference>
<keyword evidence="1" id="KW-0732">Signal</keyword>
<feature type="domain" description="CBM6" evidence="2">
    <location>
        <begin position="437"/>
        <end position="569"/>
    </location>
</feature>
<sequence length="717" mass="76200">MKVGGTILLAVALLATLPAATAGAAPSQLTVDLSVNTGALRYGATGFLYGLGDEGIPNETMLAALRPQVAAQKAPDGLQHPNGDALRVAPMFKRAGGRHIEIYMQDIYPNWPYDNLGLGDYLGKVDTIVRKVVADPNRSFFVYVPFNEPDWIWYSGQLTGRFLNDWRTVHQRIKSIDPSARIAGPGFSSYRSNELRTFLTFGRDNNVLPDMVNWHELGNDFFTDWNNHLNDFRSIERSLGISARPITIDEYGRQNGDLGVPGNLVQYVARFEASKVDACLAYWTTAGGLNDLVTRNNQATGGWWLYKWYGELTGNTVAVTPPSPGGSLQGLAALDPAKQQARVIFGGNNPVSGSYDTNLVVRGLGAAAFLGSTVHATVWGVDSSGLNPSGGPFVVGEGDYTSSGGQVTIPLTGLRGSAAYQVIITPNKDLASVGPATRYQAEYARVDGGARLTYGTNTGYSGTYFVEGYGASTTASTKFVVTVPSDGYYNVGLRYSAGPLPAAPTGRSIRLRLNGSDLTDVSLPGTADWNTWNTATTKVFLPAGISRLEVNAYAADDRDAINIDHLEIAAATGTVTSYEAEAGANTLSGTAARASNSGASGGQYVGFIGAGSGNTLRFNNVSVPSTGRYRMVVAYANAEVVGDHQYNNNIVDRGADISVNGGAARRVYFRNTLSWSTFRTTVVDVDLVAGANTITFGNSSSGYGPNIDLIRIAAPIG</sequence>
<dbReference type="CDD" id="cd04081">
    <property type="entry name" value="CBM35_galactosidase-like"/>
    <property type="match status" value="1"/>
</dbReference>
<dbReference type="Pfam" id="PF03422">
    <property type="entry name" value="CBM_6"/>
    <property type="match status" value="1"/>
</dbReference>
<dbReference type="Gene3D" id="3.20.20.80">
    <property type="entry name" value="Glycosidases"/>
    <property type="match status" value="1"/>
</dbReference>
<accession>A0ABU7SKH7</accession>
<dbReference type="PROSITE" id="PS51175">
    <property type="entry name" value="CBM6"/>
    <property type="match status" value="2"/>
</dbReference>
<dbReference type="RefSeq" id="WP_331210659.1">
    <property type="nucleotide sequence ID" value="NZ_JAZGQL010000026.1"/>
</dbReference>
<organism evidence="3 4">
    <name type="scientific">Plantactinospora veratri</name>
    <dbReference type="NCBI Taxonomy" id="1436122"/>
    <lineage>
        <taxon>Bacteria</taxon>
        <taxon>Bacillati</taxon>
        <taxon>Actinomycetota</taxon>
        <taxon>Actinomycetes</taxon>
        <taxon>Micromonosporales</taxon>
        <taxon>Micromonosporaceae</taxon>
        <taxon>Plantactinospora</taxon>
    </lineage>
</organism>
<dbReference type="InterPro" id="IPR005084">
    <property type="entry name" value="CBM6"/>
</dbReference>
<dbReference type="Proteomes" id="UP001339911">
    <property type="component" value="Unassembled WGS sequence"/>
</dbReference>